<evidence type="ECO:0000256" key="1">
    <source>
        <dbReference type="ARBA" id="ARBA00004690"/>
    </source>
</evidence>
<evidence type="ECO:0000256" key="2">
    <source>
        <dbReference type="ARBA" id="ARBA00004784"/>
    </source>
</evidence>
<dbReference type="AlphaFoldDB" id="A0AAD9V982"/>
<dbReference type="EMBL" id="JARQWQ010000018">
    <property type="protein sequence ID" value="KAK2565909.1"/>
    <property type="molecule type" value="Genomic_DNA"/>
</dbReference>
<proteinExistence type="inferred from homology"/>
<keyword evidence="14" id="KW-1185">Reference proteome</keyword>
<keyword evidence="6" id="KW-0547">Nucleotide-binding</keyword>
<evidence type="ECO:0000259" key="12">
    <source>
        <dbReference type="Pfam" id="PF00485"/>
    </source>
</evidence>
<dbReference type="GO" id="GO:0004849">
    <property type="term" value="F:uridine kinase activity"/>
    <property type="evidence" value="ECO:0007669"/>
    <property type="project" value="UniProtKB-EC"/>
</dbReference>
<dbReference type="PANTHER" id="PTHR10285">
    <property type="entry name" value="URIDINE KINASE"/>
    <property type="match status" value="1"/>
</dbReference>
<gene>
    <name evidence="13" type="ORF">P5673_010210</name>
</gene>
<evidence type="ECO:0000256" key="6">
    <source>
        <dbReference type="ARBA" id="ARBA00022741"/>
    </source>
</evidence>
<reference evidence="13" key="1">
    <citation type="journal article" date="2023" name="G3 (Bethesda)">
        <title>Whole genome assembly and annotation of the endangered Caribbean coral Acropora cervicornis.</title>
        <authorList>
            <person name="Selwyn J.D."/>
            <person name="Vollmer S.V."/>
        </authorList>
    </citation>
    <scope>NUCLEOTIDE SEQUENCE</scope>
    <source>
        <strain evidence="13">K2</strain>
    </source>
</reference>
<dbReference type="FunFam" id="3.40.50.300:FF:000297">
    <property type="entry name" value="Uridine-cytidine kinase 2"/>
    <property type="match status" value="1"/>
</dbReference>
<comment type="pathway">
    <text evidence="2">Pyrimidine metabolism; CTP biosynthesis via salvage pathway; CTP from cytidine: step 1/3.</text>
</comment>
<comment type="caution">
    <text evidence="13">The sequence shown here is derived from an EMBL/GenBank/DDBJ whole genome shotgun (WGS) entry which is preliminary data.</text>
</comment>
<dbReference type="PRINTS" id="PR00988">
    <property type="entry name" value="URIDINKINASE"/>
</dbReference>
<sequence length="264" mass="29480">MASVTDLIQMRRDMIKDTPPKPFLIGVAGGSASGKSTVCAKIMEQLGQEGVETNKRRVVIVSQESFYKELSKDEAEVARKGNFNFDHPDAFDSDKTLETLQKIKAAEIVEIPVYDSVNATGKSRSISIYPADVIMFEGILTLYSKEIRDMLDMKLFVDSDSDTRLSRRVIRDTQERGRDLEQVLATYTNFVKPAFEEFCLPTKKYADVIIPRGSENTVAIGLIVQHIKDILSGNTTSEIDGAIIDSSTRQRHHSDSSMISSRPH</sequence>
<evidence type="ECO:0000256" key="9">
    <source>
        <dbReference type="ARBA" id="ARBA00047436"/>
    </source>
</evidence>
<evidence type="ECO:0000256" key="8">
    <source>
        <dbReference type="ARBA" id="ARBA00022840"/>
    </source>
</evidence>
<name>A0AAD9V982_ACRCE</name>
<protein>
    <recommendedName>
        <fullName evidence="4">uridine/cytidine kinase</fullName>
        <ecNumber evidence="4">2.7.1.48</ecNumber>
    </recommendedName>
</protein>
<keyword evidence="7 13" id="KW-0418">Kinase</keyword>
<feature type="domain" description="Phosphoribulokinase/uridine kinase" evidence="12">
    <location>
        <begin position="24"/>
        <end position="218"/>
    </location>
</feature>
<dbReference type="InterPro" id="IPR000764">
    <property type="entry name" value="Uridine_kinase-like"/>
</dbReference>
<dbReference type="InterPro" id="IPR006083">
    <property type="entry name" value="PRK/URK"/>
</dbReference>
<comment type="similarity">
    <text evidence="3">Belongs to the uridine kinase family.</text>
</comment>
<evidence type="ECO:0000256" key="10">
    <source>
        <dbReference type="ARBA" id="ARBA00048909"/>
    </source>
</evidence>
<dbReference type="NCBIfam" id="NF004018">
    <property type="entry name" value="PRK05480.1"/>
    <property type="match status" value="1"/>
</dbReference>
<dbReference type="EC" id="2.7.1.48" evidence="4"/>
<accession>A0AAD9V982</accession>
<dbReference type="SUPFAM" id="SSF52540">
    <property type="entry name" value="P-loop containing nucleoside triphosphate hydrolases"/>
    <property type="match status" value="1"/>
</dbReference>
<evidence type="ECO:0000256" key="7">
    <source>
        <dbReference type="ARBA" id="ARBA00022777"/>
    </source>
</evidence>
<comment type="catalytic activity">
    <reaction evidence="9">
        <text>cytidine + ATP = CMP + ADP + H(+)</text>
        <dbReference type="Rhea" id="RHEA:24674"/>
        <dbReference type="ChEBI" id="CHEBI:15378"/>
        <dbReference type="ChEBI" id="CHEBI:17562"/>
        <dbReference type="ChEBI" id="CHEBI:30616"/>
        <dbReference type="ChEBI" id="CHEBI:60377"/>
        <dbReference type="ChEBI" id="CHEBI:456216"/>
        <dbReference type="EC" id="2.7.1.48"/>
    </reaction>
</comment>
<comment type="catalytic activity">
    <reaction evidence="10">
        <text>uridine + ATP = UMP + ADP + H(+)</text>
        <dbReference type="Rhea" id="RHEA:16825"/>
        <dbReference type="ChEBI" id="CHEBI:15378"/>
        <dbReference type="ChEBI" id="CHEBI:16704"/>
        <dbReference type="ChEBI" id="CHEBI:30616"/>
        <dbReference type="ChEBI" id="CHEBI:57865"/>
        <dbReference type="ChEBI" id="CHEBI:456216"/>
        <dbReference type="EC" id="2.7.1.48"/>
    </reaction>
</comment>
<comment type="pathway">
    <text evidence="1">Pyrimidine metabolism; UMP biosynthesis via salvage pathway; UMP from uridine: step 1/1.</text>
</comment>
<evidence type="ECO:0000256" key="5">
    <source>
        <dbReference type="ARBA" id="ARBA00022679"/>
    </source>
</evidence>
<evidence type="ECO:0000313" key="14">
    <source>
        <dbReference type="Proteomes" id="UP001249851"/>
    </source>
</evidence>
<keyword evidence="8" id="KW-0067">ATP-binding</keyword>
<keyword evidence="5" id="KW-0808">Transferase</keyword>
<evidence type="ECO:0000256" key="4">
    <source>
        <dbReference type="ARBA" id="ARBA00012137"/>
    </source>
</evidence>
<dbReference type="Pfam" id="PF00485">
    <property type="entry name" value="PRK"/>
    <property type="match status" value="1"/>
</dbReference>
<feature type="region of interest" description="Disordered" evidence="11">
    <location>
        <begin position="242"/>
        <end position="264"/>
    </location>
</feature>
<organism evidence="13 14">
    <name type="scientific">Acropora cervicornis</name>
    <name type="common">Staghorn coral</name>
    <dbReference type="NCBI Taxonomy" id="6130"/>
    <lineage>
        <taxon>Eukaryota</taxon>
        <taxon>Metazoa</taxon>
        <taxon>Cnidaria</taxon>
        <taxon>Anthozoa</taxon>
        <taxon>Hexacorallia</taxon>
        <taxon>Scleractinia</taxon>
        <taxon>Astrocoeniina</taxon>
        <taxon>Acroporidae</taxon>
        <taxon>Acropora</taxon>
    </lineage>
</organism>
<evidence type="ECO:0000313" key="13">
    <source>
        <dbReference type="EMBL" id="KAK2565909.1"/>
    </source>
</evidence>
<dbReference type="InterPro" id="IPR027417">
    <property type="entry name" value="P-loop_NTPase"/>
</dbReference>
<evidence type="ECO:0000256" key="3">
    <source>
        <dbReference type="ARBA" id="ARBA00005408"/>
    </source>
</evidence>
<dbReference type="Gene3D" id="3.40.50.300">
    <property type="entry name" value="P-loop containing nucleotide triphosphate hydrolases"/>
    <property type="match status" value="1"/>
</dbReference>
<dbReference type="CDD" id="cd02023">
    <property type="entry name" value="UMPK"/>
    <property type="match status" value="1"/>
</dbReference>
<evidence type="ECO:0000256" key="11">
    <source>
        <dbReference type="SAM" id="MobiDB-lite"/>
    </source>
</evidence>
<dbReference type="GO" id="GO:0005524">
    <property type="term" value="F:ATP binding"/>
    <property type="evidence" value="ECO:0007669"/>
    <property type="project" value="UniProtKB-KW"/>
</dbReference>
<reference evidence="13" key="2">
    <citation type="journal article" date="2023" name="Science">
        <title>Genomic signatures of disease resistance in endangered staghorn corals.</title>
        <authorList>
            <person name="Vollmer S.V."/>
            <person name="Selwyn J.D."/>
            <person name="Despard B.A."/>
            <person name="Roesel C.L."/>
        </authorList>
    </citation>
    <scope>NUCLEOTIDE SEQUENCE</scope>
    <source>
        <strain evidence="13">K2</strain>
    </source>
</reference>
<dbReference type="Proteomes" id="UP001249851">
    <property type="component" value="Unassembled WGS sequence"/>
</dbReference>